<dbReference type="GO" id="GO:0016747">
    <property type="term" value="F:acyltransferase activity, transferring groups other than amino-acyl groups"/>
    <property type="evidence" value="ECO:0007669"/>
    <property type="project" value="InterPro"/>
</dbReference>
<comment type="caution">
    <text evidence="2">The sequence shown here is derived from an EMBL/GenBank/DDBJ whole genome shotgun (WGS) entry which is preliminary data.</text>
</comment>
<dbReference type="AlphaFoldDB" id="A0A841F7J2"/>
<dbReference type="EMBL" id="JACHGT010000002">
    <property type="protein sequence ID" value="MBB6033001.1"/>
    <property type="molecule type" value="Genomic_DNA"/>
</dbReference>
<dbReference type="GO" id="GO:0005840">
    <property type="term" value="C:ribosome"/>
    <property type="evidence" value="ECO:0007669"/>
    <property type="project" value="UniProtKB-KW"/>
</dbReference>
<reference evidence="2 3" key="1">
    <citation type="submission" date="2020-08" db="EMBL/GenBank/DDBJ databases">
        <title>Genomic Encyclopedia of Type Strains, Phase IV (KMG-IV): sequencing the most valuable type-strain genomes for metagenomic binning, comparative biology and taxonomic classification.</title>
        <authorList>
            <person name="Goeker M."/>
        </authorList>
    </citation>
    <scope>NUCLEOTIDE SEQUENCE [LARGE SCALE GENOMIC DNA]</scope>
    <source>
        <strain evidence="2 3">YIM 65646</strain>
    </source>
</reference>
<proteinExistence type="predicted"/>
<keyword evidence="3" id="KW-1185">Reference proteome</keyword>
<organism evidence="2 3">
    <name type="scientific">Phytomonospora endophytica</name>
    <dbReference type="NCBI Taxonomy" id="714109"/>
    <lineage>
        <taxon>Bacteria</taxon>
        <taxon>Bacillati</taxon>
        <taxon>Actinomycetota</taxon>
        <taxon>Actinomycetes</taxon>
        <taxon>Micromonosporales</taxon>
        <taxon>Micromonosporaceae</taxon>
        <taxon>Phytomonospora</taxon>
    </lineage>
</organism>
<dbReference type="PANTHER" id="PTHR43072:SF60">
    <property type="entry name" value="L-2,4-DIAMINOBUTYRIC ACID ACETYLTRANSFERASE"/>
    <property type="match status" value="1"/>
</dbReference>
<name>A0A841F7J2_9ACTN</name>
<accession>A0A841F7J2</accession>
<protein>
    <submittedName>
        <fullName evidence="2">Ribosomal protein S18 acetylase RimI-like enzyme</fullName>
    </submittedName>
</protein>
<dbReference type="PANTHER" id="PTHR43072">
    <property type="entry name" value="N-ACETYLTRANSFERASE"/>
    <property type="match status" value="1"/>
</dbReference>
<dbReference type="InterPro" id="IPR000182">
    <property type="entry name" value="GNAT_dom"/>
</dbReference>
<sequence>MRYADFDPEPVRRPPRRHVALREAISAADYLACARLIAARENGGLGTWVERTRKHAQGPRNALLVAESERDGIVAYGRVTWVPRARYPAPDAAPEGYYLGGLIVADSHRRMGIGQRLTLARLRFIQRRAGEAWYLVNVGNDASLRLHERLGFHEATRHFSFPGVMFEGEGGGMIGHKRFDGRGSVCAGCTVEGPQAPAGG</sequence>
<dbReference type="Gene3D" id="3.40.630.30">
    <property type="match status" value="1"/>
</dbReference>
<gene>
    <name evidence="2" type="ORF">HNR73_000848</name>
</gene>
<dbReference type="InterPro" id="IPR016181">
    <property type="entry name" value="Acyl_CoA_acyltransferase"/>
</dbReference>
<dbReference type="RefSeq" id="WP_184785921.1">
    <property type="nucleotide sequence ID" value="NZ_BONT01000020.1"/>
</dbReference>
<evidence type="ECO:0000259" key="1">
    <source>
        <dbReference type="PROSITE" id="PS51186"/>
    </source>
</evidence>
<feature type="domain" description="N-acetyltransferase" evidence="1">
    <location>
        <begin position="19"/>
        <end position="180"/>
    </location>
</feature>
<keyword evidence="2" id="KW-0689">Ribosomal protein</keyword>
<dbReference type="Pfam" id="PF00583">
    <property type="entry name" value="Acetyltransf_1"/>
    <property type="match status" value="1"/>
</dbReference>
<evidence type="ECO:0000313" key="3">
    <source>
        <dbReference type="Proteomes" id="UP000548476"/>
    </source>
</evidence>
<dbReference type="Proteomes" id="UP000548476">
    <property type="component" value="Unassembled WGS sequence"/>
</dbReference>
<evidence type="ECO:0000313" key="2">
    <source>
        <dbReference type="EMBL" id="MBB6033001.1"/>
    </source>
</evidence>
<dbReference type="PROSITE" id="PS51186">
    <property type="entry name" value="GNAT"/>
    <property type="match status" value="1"/>
</dbReference>
<dbReference type="SUPFAM" id="SSF55729">
    <property type="entry name" value="Acyl-CoA N-acyltransferases (Nat)"/>
    <property type="match status" value="1"/>
</dbReference>
<keyword evidence="2" id="KW-0687">Ribonucleoprotein</keyword>